<feature type="transmembrane region" description="Helical" evidence="1">
    <location>
        <begin position="49"/>
        <end position="69"/>
    </location>
</feature>
<keyword evidence="1" id="KW-0472">Membrane</keyword>
<organism evidence="2 3">
    <name type="scientific">Crucibulum laeve</name>
    <dbReference type="NCBI Taxonomy" id="68775"/>
    <lineage>
        <taxon>Eukaryota</taxon>
        <taxon>Fungi</taxon>
        <taxon>Dikarya</taxon>
        <taxon>Basidiomycota</taxon>
        <taxon>Agaricomycotina</taxon>
        <taxon>Agaricomycetes</taxon>
        <taxon>Agaricomycetidae</taxon>
        <taxon>Agaricales</taxon>
        <taxon>Agaricineae</taxon>
        <taxon>Nidulariaceae</taxon>
        <taxon>Crucibulum</taxon>
    </lineage>
</organism>
<dbReference type="OrthoDB" id="3886018at2759"/>
<keyword evidence="1" id="KW-1133">Transmembrane helix</keyword>
<dbReference type="EMBL" id="ML213621">
    <property type="protein sequence ID" value="TFK35487.1"/>
    <property type="molecule type" value="Genomic_DNA"/>
</dbReference>
<sequence length="332" mass="37213">MLCIIFHNLKPVSLALTFEVDVREELDVRRPARFCSNFSQLWKRTSHTFIAAMSAVAQSGLILIALHVYGGRRSGALSLYDLHHALPRLKIEGIATALASLQKLYICVAPYVPEDNTEEENAPQDNTEGGSPNNEYYMALAEIISLTPNIEELDVHGFKVRGQRDIYLDSIIQKALHKLKKCALRGAYIEEDSLLQLLRNNLQLESLYLKHIVLSGGSWKNIFNYLALTSSSDSAATHETDSCSTTSCELDVVILDSLSASPPGRYLRFLQRDGKKPPIYAPQWRIEIHGTAHLRYEIQYDVPSEQWSKESSESIVEFGPLAYAPSDDIFGV</sequence>
<protein>
    <submittedName>
        <fullName evidence="2">Uncharacterized protein</fullName>
    </submittedName>
</protein>
<name>A0A5C3LSB5_9AGAR</name>
<reference evidence="2 3" key="1">
    <citation type="journal article" date="2019" name="Nat. Ecol. Evol.">
        <title>Megaphylogeny resolves global patterns of mushroom evolution.</title>
        <authorList>
            <person name="Varga T."/>
            <person name="Krizsan K."/>
            <person name="Foldi C."/>
            <person name="Dima B."/>
            <person name="Sanchez-Garcia M."/>
            <person name="Sanchez-Ramirez S."/>
            <person name="Szollosi G.J."/>
            <person name="Szarkandi J.G."/>
            <person name="Papp V."/>
            <person name="Albert L."/>
            <person name="Andreopoulos W."/>
            <person name="Angelini C."/>
            <person name="Antonin V."/>
            <person name="Barry K.W."/>
            <person name="Bougher N.L."/>
            <person name="Buchanan P."/>
            <person name="Buyck B."/>
            <person name="Bense V."/>
            <person name="Catcheside P."/>
            <person name="Chovatia M."/>
            <person name="Cooper J."/>
            <person name="Damon W."/>
            <person name="Desjardin D."/>
            <person name="Finy P."/>
            <person name="Geml J."/>
            <person name="Haridas S."/>
            <person name="Hughes K."/>
            <person name="Justo A."/>
            <person name="Karasinski D."/>
            <person name="Kautmanova I."/>
            <person name="Kiss B."/>
            <person name="Kocsube S."/>
            <person name="Kotiranta H."/>
            <person name="LaButti K.M."/>
            <person name="Lechner B.E."/>
            <person name="Liimatainen K."/>
            <person name="Lipzen A."/>
            <person name="Lukacs Z."/>
            <person name="Mihaltcheva S."/>
            <person name="Morgado L.N."/>
            <person name="Niskanen T."/>
            <person name="Noordeloos M.E."/>
            <person name="Ohm R.A."/>
            <person name="Ortiz-Santana B."/>
            <person name="Ovrebo C."/>
            <person name="Racz N."/>
            <person name="Riley R."/>
            <person name="Savchenko A."/>
            <person name="Shiryaev A."/>
            <person name="Soop K."/>
            <person name="Spirin V."/>
            <person name="Szebenyi C."/>
            <person name="Tomsovsky M."/>
            <person name="Tulloss R.E."/>
            <person name="Uehling J."/>
            <person name="Grigoriev I.V."/>
            <person name="Vagvolgyi C."/>
            <person name="Papp T."/>
            <person name="Martin F.M."/>
            <person name="Miettinen O."/>
            <person name="Hibbett D.S."/>
            <person name="Nagy L.G."/>
        </authorList>
    </citation>
    <scope>NUCLEOTIDE SEQUENCE [LARGE SCALE GENOMIC DNA]</scope>
    <source>
        <strain evidence="2 3">CBS 166.37</strain>
    </source>
</reference>
<keyword evidence="1" id="KW-0812">Transmembrane</keyword>
<dbReference type="InterPro" id="IPR032675">
    <property type="entry name" value="LRR_dom_sf"/>
</dbReference>
<evidence type="ECO:0000256" key="1">
    <source>
        <dbReference type="SAM" id="Phobius"/>
    </source>
</evidence>
<evidence type="ECO:0000313" key="3">
    <source>
        <dbReference type="Proteomes" id="UP000308652"/>
    </source>
</evidence>
<evidence type="ECO:0000313" key="2">
    <source>
        <dbReference type="EMBL" id="TFK35487.1"/>
    </source>
</evidence>
<dbReference type="AlphaFoldDB" id="A0A5C3LSB5"/>
<proteinExistence type="predicted"/>
<accession>A0A5C3LSB5</accession>
<gene>
    <name evidence="2" type="ORF">BDQ12DRAFT_726008</name>
</gene>
<dbReference type="Gene3D" id="3.80.10.10">
    <property type="entry name" value="Ribonuclease Inhibitor"/>
    <property type="match status" value="1"/>
</dbReference>
<dbReference type="SUPFAM" id="SSF52047">
    <property type="entry name" value="RNI-like"/>
    <property type="match status" value="1"/>
</dbReference>
<keyword evidence="3" id="KW-1185">Reference proteome</keyword>
<dbReference type="Proteomes" id="UP000308652">
    <property type="component" value="Unassembled WGS sequence"/>
</dbReference>